<dbReference type="FunFam" id="3.40.309.10:FF:000009">
    <property type="entry name" value="Aldehyde dehydrogenase A"/>
    <property type="match status" value="1"/>
</dbReference>
<dbReference type="OrthoDB" id="6187633at2"/>
<dbReference type="SUPFAM" id="SSF53720">
    <property type="entry name" value="ALDH-like"/>
    <property type="match status" value="1"/>
</dbReference>
<dbReference type="PATRIC" id="fig|445709.3.peg.4330"/>
<reference evidence="5" key="1">
    <citation type="submission" date="2015-06" db="EMBL/GenBank/DDBJ databases">
        <authorList>
            <person name="Lim Y.L."/>
            <person name="Ee R."/>
            <person name="Yong D."/>
            <person name="How K.Y."/>
            <person name="Yin W.F."/>
            <person name="Chan K.G."/>
        </authorList>
    </citation>
    <scope>NUCLEOTIDE SEQUENCE [LARGE SCALE GENOMIC DNA]</scope>
    <source>
        <strain evidence="5">DSM 25325</strain>
    </source>
</reference>
<sequence>MTEVSILTNLSPLAAESTNSPAATYADLHLYIDGEFIGVQQRRTLSVVDPGTGQAIGELPFADASDIARAVDAAHRAFGVWKRESPLVRSDILRKAAALIRERAHEIGCHITMDQGKPLHEAVAEVISSAEHLEWHAEEGRRIYGRVIPARSPDVQQTVLREPIGVCAAFSPWNFPFNQALRKLAAALAAGCTVVLKGPEESPSAIVALARIFHDSGLPPGCLNIVWGVPSEVSAQLIESPLVRKISFTGSVPVGKHLAALAGAQMKRMTMELGGHAPVIVCNDADVERAATMLASYKFRNAGQVCVSPTRFFVQRGVYERFIDRYLDEVKKIRVGYGLERGVTMGPLAHGRRVAEIENFVVDAKEHGAEIALGGARIYPAGNYFAPTVVLAPSNQTRLMNEEPFGPIVGIVPFDELDAVLAEANRLPFGLASYVFTTSIHNAHRISRELEAGMVNINHFGMGPAEIPFGGVKDSGFGSEGGTESFDGYLVTKFVTQLN</sequence>
<keyword evidence="2" id="KW-0560">Oxidoreductase</keyword>
<name>A0A0G3ET53_9BURK</name>
<feature type="domain" description="Aldehyde dehydrogenase" evidence="3">
    <location>
        <begin position="40"/>
        <end position="495"/>
    </location>
</feature>
<dbReference type="RefSeq" id="WP_047212377.1">
    <property type="nucleotide sequence ID" value="NZ_CP011568.3"/>
</dbReference>
<dbReference type="InterPro" id="IPR050740">
    <property type="entry name" value="Aldehyde_DH_Superfamily"/>
</dbReference>
<evidence type="ECO:0000313" key="5">
    <source>
        <dbReference type="Proteomes" id="UP000036700"/>
    </source>
</evidence>
<accession>A0A0G3ET53</accession>
<proteinExistence type="inferred from homology"/>
<dbReference type="Pfam" id="PF00171">
    <property type="entry name" value="Aldedh"/>
    <property type="match status" value="1"/>
</dbReference>
<dbReference type="InterPro" id="IPR016162">
    <property type="entry name" value="Ald_DH_N"/>
</dbReference>
<evidence type="ECO:0000313" key="4">
    <source>
        <dbReference type="EMBL" id="AKJ70258.1"/>
    </source>
</evidence>
<evidence type="ECO:0000256" key="1">
    <source>
        <dbReference type="ARBA" id="ARBA00009986"/>
    </source>
</evidence>
<evidence type="ECO:0000256" key="2">
    <source>
        <dbReference type="ARBA" id="ARBA00023002"/>
    </source>
</evidence>
<dbReference type="Gene3D" id="3.40.605.10">
    <property type="entry name" value="Aldehyde Dehydrogenase, Chain A, domain 1"/>
    <property type="match status" value="1"/>
</dbReference>
<dbReference type="Proteomes" id="UP000036700">
    <property type="component" value="Chromosome"/>
</dbReference>
<dbReference type="InterPro" id="IPR016163">
    <property type="entry name" value="Ald_DH_C"/>
</dbReference>
<keyword evidence="5" id="KW-1185">Reference proteome</keyword>
<organism evidence="4 5">
    <name type="scientific">Pandoraea thiooxydans</name>
    <dbReference type="NCBI Taxonomy" id="445709"/>
    <lineage>
        <taxon>Bacteria</taxon>
        <taxon>Pseudomonadati</taxon>
        <taxon>Pseudomonadota</taxon>
        <taxon>Betaproteobacteria</taxon>
        <taxon>Burkholderiales</taxon>
        <taxon>Burkholderiaceae</taxon>
        <taxon>Pandoraea</taxon>
    </lineage>
</organism>
<dbReference type="PANTHER" id="PTHR43353:SF5">
    <property type="entry name" value="SUCCINATE-SEMIALDEHYDE DEHYDROGENASE, MITOCHONDRIAL"/>
    <property type="match status" value="1"/>
</dbReference>
<dbReference type="InterPro" id="IPR016161">
    <property type="entry name" value="Ald_DH/histidinol_DH"/>
</dbReference>
<dbReference type="KEGG" id="ptx:ABW99_20655"/>
<dbReference type="InterPro" id="IPR015590">
    <property type="entry name" value="Aldehyde_DH_dom"/>
</dbReference>
<protein>
    <submittedName>
        <fullName evidence="4">NAD-dependent succinate-semialdehyde dehydrogenase</fullName>
    </submittedName>
</protein>
<dbReference type="GO" id="GO:0016620">
    <property type="term" value="F:oxidoreductase activity, acting on the aldehyde or oxo group of donors, NAD or NADP as acceptor"/>
    <property type="evidence" value="ECO:0007669"/>
    <property type="project" value="InterPro"/>
</dbReference>
<dbReference type="AlphaFoldDB" id="A0A0G3ET53"/>
<evidence type="ECO:0000259" key="3">
    <source>
        <dbReference type="Pfam" id="PF00171"/>
    </source>
</evidence>
<dbReference type="CDD" id="cd07103">
    <property type="entry name" value="ALDH_F5_SSADH_GabD"/>
    <property type="match status" value="1"/>
</dbReference>
<dbReference type="PANTHER" id="PTHR43353">
    <property type="entry name" value="SUCCINATE-SEMIALDEHYDE DEHYDROGENASE, MITOCHONDRIAL"/>
    <property type="match status" value="1"/>
</dbReference>
<dbReference type="EMBL" id="CP011568">
    <property type="protein sequence ID" value="AKJ70258.1"/>
    <property type="molecule type" value="Genomic_DNA"/>
</dbReference>
<dbReference type="STRING" id="445709.ABW99_20655"/>
<dbReference type="Gene3D" id="3.40.309.10">
    <property type="entry name" value="Aldehyde Dehydrogenase, Chain A, domain 2"/>
    <property type="match status" value="1"/>
</dbReference>
<comment type="similarity">
    <text evidence="1">Belongs to the aldehyde dehydrogenase family.</text>
</comment>
<gene>
    <name evidence="4" type="ORF">ABW99_20655</name>
</gene>
<dbReference type="FunFam" id="3.40.605.10:FF:000033">
    <property type="entry name" value="NAD-dependent succinate-semialdehyde dehydrogenase"/>
    <property type="match status" value="1"/>
</dbReference>